<dbReference type="EMBL" id="CAKLPX010000001">
    <property type="protein sequence ID" value="CAH0991536.1"/>
    <property type="molecule type" value="Genomic_DNA"/>
</dbReference>
<evidence type="ECO:0000313" key="1">
    <source>
        <dbReference type="EMBL" id="CAH0991536.1"/>
    </source>
</evidence>
<comment type="caution">
    <text evidence="1">The sequence shown here is derived from an EMBL/GenBank/DDBJ whole genome shotgun (WGS) entry which is preliminary data.</text>
</comment>
<proteinExistence type="predicted"/>
<dbReference type="RefSeq" id="WP_237444182.1">
    <property type="nucleotide sequence ID" value="NZ_CAKLPX010000001.1"/>
</dbReference>
<keyword evidence="2" id="KW-1185">Reference proteome</keyword>
<gene>
    <name evidence="1" type="ORF">SIN8267_01644</name>
</gene>
<sequence>MLVAKSKRYEVACDRFLAAHPLIQTEVEELDDKAASAQGLSCEQLKANTVYGAFAAHAQKEGMDTAEYTLSVLADSPEELKQMQLEYQHETAEALGMTWDEYCDEYGEQ</sequence>
<organism evidence="1 2">
    <name type="scientific">Sinobacterium norvegicum</name>
    <dbReference type="NCBI Taxonomy" id="1641715"/>
    <lineage>
        <taxon>Bacteria</taxon>
        <taxon>Pseudomonadati</taxon>
        <taxon>Pseudomonadota</taxon>
        <taxon>Gammaproteobacteria</taxon>
        <taxon>Cellvibrionales</taxon>
        <taxon>Spongiibacteraceae</taxon>
        <taxon>Sinobacterium</taxon>
    </lineage>
</organism>
<dbReference type="Pfam" id="PF19925">
    <property type="entry name" value="DUF6388"/>
    <property type="match status" value="1"/>
</dbReference>
<evidence type="ECO:0000313" key="2">
    <source>
        <dbReference type="Proteomes" id="UP000838100"/>
    </source>
</evidence>
<dbReference type="InterPro" id="IPR045662">
    <property type="entry name" value="DUF6388"/>
</dbReference>
<accession>A0ABM9AEM0</accession>
<dbReference type="Proteomes" id="UP000838100">
    <property type="component" value="Unassembled WGS sequence"/>
</dbReference>
<name>A0ABM9AEM0_9GAMM</name>
<reference evidence="1" key="1">
    <citation type="submission" date="2021-12" db="EMBL/GenBank/DDBJ databases">
        <authorList>
            <person name="Rodrigo-Torres L."/>
            <person name="Arahal R. D."/>
            <person name="Lucena T."/>
        </authorList>
    </citation>
    <scope>NUCLEOTIDE SEQUENCE</scope>
    <source>
        <strain evidence="1">CECT 8267</strain>
    </source>
</reference>
<protein>
    <submittedName>
        <fullName evidence="1">Uncharacterized protein</fullName>
    </submittedName>
</protein>